<organism evidence="7 8">
    <name type="scientific">Fusarium equiseti</name>
    <name type="common">Fusarium scirpi</name>
    <dbReference type="NCBI Taxonomy" id="61235"/>
    <lineage>
        <taxon>Eukaryota</taxon>
        <taxon>Fungi</taxon>
        <taxon>Dikarya</taxon>
        <taxon>Ascomycota</taxon>
        <taxon>Pezizomycotina</taxon>
        <taxon>Sordariomycetes</taxon>
        <taxon>Hypocreomycetidae</taxon>
        <taxon>Hypocreales</taxon>
        <taxon>Nectriaceae</taxon>
        <taxon>Fusarium</taxon>
        <taxon>Fusarium incarnatum-equiseti species complex</taxon>
    </lineage>
</organism>
<accession>A0ABQ8QYK4</accession>
<dbReference type="EMBL" id="JAOQBH010000024">
    <property type="protein sequence ID" value="KAJ4117518.1"/>
    <property type="molecule type" value="Genomic_DNA"/>
</dbReference>
<keyword evidence="8" id="KW-1185">Reference proteome</keyword>
<evidence type="ECO:0000256" key="4">
    <source>
        <dbReference type="ARBA" id="ARBA00023125"/>
    </source>
</evidence>
<dbReference type="PANTHER" id="PTHR36206">
    <property type="entry name" value="ASPERCRYPTIN BIOSYNTHESIS CLUSTER-SPECIFIC TRANSCRIPTION REGULATOR ATNN-RELATED"/>
    <property type="match status" value="1"/>
</dbReference>
<evidence type="ECO:0000256" key="1">
    <source>
        <dbReference type="ARBA" id="ARBA00022723"/>
    </source>
</evidence>
<dbReference type="PANTHER" id="PTHR36206:SF12">
    <property type="entry name" value="ASPERCRYPTIN BIOSYNTHESIS CLUSTER-SPECIFIC TRANSCRIPTION REGULATOR ATNN-RELATED"/>
    <property type="match status" value="1"/>
</dbReference>
<evidence type="ECO:0000313" key="7">
    <source>
        <dbReference type="EMBL" id="KAJ4117518.1"/>
    </source>
</evidence>
<comment type="caution">
    <text evidence="7">The sequence shown here is derived from an EMBL/GenBank/DDBJ whole genome shotgun (WGS) entry which is preliminary data.</text>
</comment>
<protein>
    <submittedName>
        <fullName evidence="7">Uncharacterized protein</fullName>
    </submittedName>
</protein>
<evidence type="ECO:0000313" key="8">
    <source>
        <dbReference type="Proteomes" id="UP001152024"/>
    </source>
</evidence>
<evidence type="ECO:0000256" key="6">
    <source>
        <dbReference type="ARBA" id="ARBA00023242"/>
    </source>
</evidence>
<name>A0ABQ8QYK4_FUSEQ</name>
<evidence type="ECO:0000256" key="3">
    <source>
        <dbReference type="ARBA" id="ARBA00023015"/>
    </source>
</evidence>
<sequence length="216" mass="25673">MPPKKKKKKTNDQFRDLDEAEDVMNKFDDVINHISWDLEQDWDDEESECVACWVKLRQDVATWETQFNQLLSRIDINESKETILNLRIQHKLWEVLLDGECNEEQAAITPQDCNTLLDQVQRLWCSPGHSHFGLKIDLTAALYQLYVYCEDGDVRQRIITMLRSQRRREIVWDSSQLADFLERDMWQRALGFQEERWPDIGPSTEEEALLVFRPKD</sequence>
<keyword evidence="1" id="KW-0479">Metal-binding</keyword>
<evidence type="ECO:0000256" key="5">
    <source>
        <dbReference type="ARBA" id="ARBA00023163"/>
    </source>
</evidence>
<reference evidence="7" key="1">
    <citation type="submission" date="2022-09" db="EMBL/GenBank/DDBJ databases">
        <title>Fusarium specimens isolated from Avocado Roots.</title>
        <authorList>
            <person name="Stajich J."/>
            <person name="Roper C."/>
            <person name="Heimlech-Rivalta G."/>
        </authorList>
    </citation>
    <scope>NUCLEOTIDE SEQUENCE</scope>
    <source>
        <strain evidence="7">CF00095</strain>
    </source>
</reference>
<keyword evidence="2" id="KW-0862">Zinc</keyword>
<evidence type="ECO:0000256" key="2">
    <source>
        <dbReference type="ARBA" id="ARBA00022833"/>
    </source>
</evidence>
<keyword evidence="4" id="KW-0238">DNA-binding</keyword>
<keyword evidence="6" id="KW-0539">Nucleus</keyword>
<dbReference type="Proteomes" id="UP001152024">
    <property type="component" value="Unassembled WGS sequence"/>
</dbReference>
<dbReference type="InterPro" id="IPR052360">
    <property type="entry name" value="Transcr_Regulatory_Proteins"/>
</dbReference>
<gene>
    <name evidence="7" type="ORF">NW768_010881</name>
</gene>
<keyword evidence="5" id="KW-0804">Transcription</keyword>
<keyword evidence="3" id="KW-0805">Transcription regulation</keyword>
<proteinExistence type="predicted"/>